<dbReference type="GeneTree" id="ENSGT00940000156115"/>
<protein>
    <recommendedName>
        <fullName evidence="2">FHA domain-containing protein</fullName>
    </recommendedName>
</protein>
<dbReference type="Proteomes" id="UP000314983">
    <property type="component" value="Chromosome 10"/>
</dbReference>
<evidence type="ECO:0000259" key="2">
    <source>
        <dbReference type="PROSITE" id="PS50006"/>
    </source>
</evidence>
<proteinExistence type="predicted"/>
<dbReference type="PANTHER" id="PTHR23308">
    <property type="entry name" value="NUCLEAR INHIBITOR OF PROTEIN PHOSPHATASE-1"/>
    <property type="match status" value="1"/>
</dbReference>
<evidence type="ECO:0000256" key="1">
    <source>
        <dbReference type="SAM" id="MobiDB-lite"/>
    </source>
</evidence>
<dbReference type="CDD" id="cd22674">
    <property type="entry name" value="FHA_PPP1R8"/>
    <property type="match status" value="1"/>
</dbReference>
<dbReference type="Ensembl" id="ENSEEET00000063172.1">
    <property type="protein sequence ID" value="ENSEEEP00000055397.1"/>
    <property type="gene ID" value="ENSEEEG00000027548.1"/>
</dbReference>
<dbReference type="Gene3D" id="2.60.200.20">
    <property type="match status" value="1"/>
</dbReference>
<reference evidence="3" key="2">
    <citation type="submission" date="2025-08" db="UniProtKB">
        <authorList>
            <consortium name="Ensembl"/>
        </authorList>
    </citation>
    <scope>IDENTIFICATION</scope>
</reference>
<organism evidence="3 4">
    <name type="scientific">Electrophorus electricus</name>
    <name type="common">Electric eel</name>
    <name type="synonym">Gymnotus electricus</name>
    <dbReference type="NCBI Taxonomy" id="8005"/>
    <lineage>
        <taxon>Eukaryota</taxon>
        <taxon>Metazoa</taxon>
        <taxon>Chordata</taxon>
        <taxon>Craniata</taxon>
        <taxon>Vertebrata</taxon>
        <taxon>Euteleostomi</taxon>
        <taxon>Actinopterygii</taxon>
        <taxon>Neopterygii</taxon>
        <taxon>Teleostei</taxon>
        <taxon>Ostariophysi</taxon>
        <taxon>Gymnotiformes</taxon>
        <taxon>Gymnotoidei</taxon>
        <taxon>Gymnotidae</taxon>
        <taxon>Electrophorus</taxon>
    </lineage>
</organism>
<sequence>MHLFTVLFIILGQSKPPPGLHLDVVKGDKLIEKLIIDEKKYYLFGRNPDICDFTIDHQSCSRVHAALVYHKHLKRVFLIDLNSTGSTECSCVQFSAWHIPWTHSPRAPQASAGDKAGEDEELKGLLGLPEEETELENLTEFNTAHNKRISILTIEEGNLDIQRPKRKRKSSRVSFNEEEVIITPEDVDPSVGRFRNMVQTVAVKKKMEGGNILGIDDTVTRHVHSFPLRGGLYGDLPPSSHDARAAGAPGGTTILGGLPLPNPAPEVDLAPEPPQPPVTLNPTPVLGPFAPEGLSEPRKKKYAKEAWPGKKPTPSLLL</sequence>
<dbReference type="Pfam" id="PF00498">
    <property type="entry name" value="FHA"/>
    <property type="match status" value="1"/>
</dbReference>
<accession>A0AAY5EG57</accession>
<name>A0AAY5EG57_ELEEL</name>
<dbReference type="InterPro" id="IPR050923">
    <property type="entry name" value="Cell_Proc_Reg/RNA_Proc"/>
</dbReference>
<dbReference type="SUPFAM" id="SSF49879">
    <property type="entry name" value="SMAD/FHA domain"/>
    <property type="match status" value="1"/>
</dbReference>
<reference evidence="3" key="3">
    <citation type="submission" date="2025-09" db="UniProtKB">
        <authorList>
            <consortium name="Ensembl"/>
        </authorList>
    </citation>
    <scope>IDENTIFICATION</scope>
</reference>
<dbReference type="Gene3D" id="6.10.250.1290">
    <property type="match status" value="1"/>
</dbReference>
<dbReference type="AlphaFoldDB" id="A0AAY5EG57"/>
<keyword evidence="4" id="KW-1185">Reference proteome</keyword>
<reference evidence="3 4" key="1">
    <citation type="submission" date="2020-05" db="EMBL/GenBank/DDBJ databases">
        <title>Electrophorus electricus (electric eel) genome, fEleEle1, primary haplotype.</title>
        <authorList>
            <person name="Myers G."/>
            <person name="Meyer A."/>
            <person name="Fedrigo O."/>
            <person name="Formenti G."/>
            <person name="Rhie A."/>
            <person name="Tracey A."/>
            <person name="Sims Y."/>
            <person name="Jarvis E.D."/>
        </authorList>
    </citation>
    <scope>NUCLEOTIDE SEQUENCE [LARGE SCALE GENOMIC DNA]</scope>
</reference>
<dbReference type="InterPro" id="IPR000253">
    <property type="entry name" value="FHA_dom"/>
</dbReference>
<dbReference type="InterPro" id="IPR008984">
    <property type="entry name" value="SMAD_FHA_dom_sf"/>
</dbReference>
<feature type="region of interest" description="Disordered" evidence="1">
    <location>
        <begin position="239"/>
        <end position="318"/>
    </location>
</feature>
<dbReference type="SMART" id="SM00240">
    <property type="entry name" value="FHA"/>
    <property type="match status" value="1"/>
</dbReference>
<feature type="domain" description="FHA" evidence="2">
    <location>
        <begin position="42"/>
        <end position="86"/>
    </location>
</feature>
<evidence type="ECO:0000313" key="3">
    <source>
        <dbReference type="Ensembl" id="ENSEEEP00000055397.1"/>
    </source>
</evidence>
<dbReference type="PROSITE" id="PS50006">
    <property type="entry name" value="FHA_DOMAIN"/>
    <property type="match status" value="1"/>
</dbReference>
<evidence type="ECO:0000313" key="4">
    <source>
        <dbReference type="Proteomes" id="UP000314983"/>
    </source>
</evidence>